<gene>
    <name evidence="6" type="ORF">DB43_HD00140</name>
</gene>
<feature type="coiled-coil region" evidence="4">
    <location>
        <begin position="103"/>
        <end position="295"/>
    </location>
</feature>
<dbReference type="RefSeq" id="WP_226987430.1">
    <property type="nucleotide sequence ID" value="NZ_BAWW01000025.1"/>
</dbReference>
<dbReference type="Gene3D" id="2.40.420.20">
    <property type="match status" value="1"/>
</dbReference>
<dbReference type="InterPro" id="IPR050465">
    <property type="entry name" value="UPF0194_transport"/>
</dbReference>
<evidence type="ECO:0000256" key="2">
    <source>
        <dbReference type="ARBA" id="ARBA00009477"/>
    </source>
</evidence>
<dbReference type="PATRIC" id="fig|83552.4.peg.1947"/>
<evidence type="ECO:0000256" key="4">
    <source>
        <dbReference type="SAM" id="Coils"/>
    </source>
</evidence>
<dbReference type="Gene3D" id="2.40.30.170">
    <property type="match status" value="1"/>
</dbReference>
<dbReference type="AlphaFoldDB" id="A0A0C1E9Y1"/>
<dbReference type="NCBIfam" id="TIGR01730">
    <property type="entry name" value="RND_mfp"/>
    <property type="match status" value="1"/>
</dbReference>
<dbReference type="EMBL" id="JSAM01000099">
    <property type="protein sequence ID" value="KIA76888.1"/>
    <property type="molecule type" value="Genomic_DNA"/>
</dbReference>
<evidence type="ECO:0000313" key="6">
    <source>
        <dbReference type="EMBL" id="KIA76888.1"/>
    </source>
</evidence>
<protein>
    <recommendedName>
        <fullName evidence="5">YknX-like beta-barrel domain-containing protein</fullName>
    </recommendedName>
</protein>
<dbReference type="Pfam" id="PF25990">
    <property type="entry name" value="Beta-barrel_YknX"/>
    <property type="match status" value="1"/>
</dbReference>
<keyword evidence="3 4" id="KW-0175">Coiled coil</keyword>
<dbReference type="Proteomes" id="UP000031307">
    <property type="component" value="Unassembled WGS sequence"/>
</dbReference>
<dbReference type="InterPro" id="IPR006143">
    <property type="entry name" value="RND_pump_MFP"/>
</dbReference>
<reference evidence="6 7" key="1">
    <citation type="journal article" date="2014" name="Mol. Biol. Evol.">
        <title>Massive expansion of Ubiquitination-related gene families within the Chlamydiae.</title>
        <authorList>
            <person name="Domman D."/>
            <person name="Collingro A."/>
            <person name="Lagkouvardos I."/>
            <person name="Gehre L."/>
            <person name="Weinmaier T."/>
            <person name="Rattei T."/>
            <person name="Subtil A."/>
            <person name="Horn M."/>
        </authorList>
    </citation>
    <scope>NUCLEOTIDE SEQUENCE [LARGE SCALE GENOMIC DNA]</scope>
    <source>
        <strain evidence="6 7">OEW1</strain>
    </source>
</reference>
<dbReference type="GO" id="GO:0016020">
    <property type="term" value="C:membrane"/>
    <property type="evidence" value="ECO:0007669"/>
    <property type="project" value="InterPro"/>
</dbReference>
<accession>A0A0C1E9Y1</accession>
<dbReference type="PANTHER" id="PTHR32347">
    <property type="entry name" value="EFFLUX SYSTEM COMPONENT YKNX-RELATED"/>
    <property type="match status" value="1"/>
</dbReference>
<dbReference type="InterPro" id="IPR058636">
    <property type="entry name" value="Beta-barrel_YknX"/>
</dbReference>
<comment type="similarity">
    <text evidence="2">Belongs to the membrane fusion protein (MFP) (TC 8.A.1) family.</text>
</comment>
<evidence type="ECO:0000313" key="7">
    <source>
        <dbReference type="Proteomes" id="UP000031307"/>
    </source>
</evidence>
<dbReference type="GO" id="GO:0030313">
    <property type="term" value="C:cell envelope"/>
    <property type="evidence" value="ECO:0007669"/>
    <property type="project" value="UniProtKB-SubCell"/>
</dbReference>
<dbReference type="GO" id="GO:0022857">
    <property type="term" value="F:transmembrane transporter activity"/>
    <property type="evidence" value="ECO:0007669"/>
    <property type="project" value="InterPro"/>
</dbReference>
<name>A0A0C1E9Y1_9BACT</name>
<feature type="domain" description="YknX-like beta-barrel" evidence="5">
    <location>
        <begin position="340"/>
        <end position="419"/>
    </location>
</feature>
<proteinExistence type="inferred from homology"/>
<sequence>MSMKKVLFGLVKWSFFVGGLATWIYFLSLQEHPYPPKSNLPEMMTYEVKKRSFAVNVETTGELEAAQSTLIASAVRGDLGKIIYLIADGTSVPANKLLVKLDATPFEETIEDLEQQVKEQESKILGLKHKLAWDISAAEHDQKMATLEEDTAHLEIKKIIEGDGPLEKARLQGLVQKAAIKYEEMQGYANDLESLEQQGFLNPSEKRQAEKKLNEEKEAYENARMQYESYVNHVLPMQIMKAEAALKRARSTAEEAARSTAYNIQTTQFTLAQAEQQLTHLHESLENARKELKHTEILSPYEGMVVHREDFRQGQRRKPRVGDNVLKNQPIMDLPDLNSMLVKTRIREIDLHKVSIGKQATISIDSYPNLFFSGKVHAIGVLALTDITKMGDEKYFDVTIALDKNDSRLRPGMTAHVTIHSDQIDNALTIPIYALFEMEKQHYCYLSSEDEYLCHPISVGKANQQWVEILDGLKENDVICLSEPPSYTKTEEPL</sequence>
<evidence type="ECO:0000256" key="1">
    <source>
        <dbReference type="ARBA" id="ARBA00004196"/>
    </source>
</evidence>
<evidence type="ECO:0000259" key="5">
    <source>
        <dbReference type="Pfam" id="PF25990"/>
    </source>
</evidence>
<comment type="caution">
    <text evidence="6">The sequence shown here is derived from an EMBL/GenBank/DDBJ whole genome shotgun (WGS) entry which is preliminary data.</text>
</comment>
<dbReference type="PANTHER" id="PTHR32347:SF23">
    <property type="entry name" value="BLL5650 PROTEIN"/>
    <property type="match status" value="1"/>
</dbReference>
<evidence type="ECO:0000256" key="3">
    <source>
        <dbReference type="ARBA" id="ARBA00023054"/>
    </source>
</evidence>
<organism evidence="6 7">
    <name type="scientific">Parachlamydia acanthamoebae</name>
    <dbReference type="NCBI Taxonomy" id="83552"/>
    <lineage>
        <taxon>Bacteria</taxon>
        <taxon>Pseudomonadati</taxon>
        <taxon>Chlamydiota</taxon>
        <taxon>Chlamydiia</taxon>
        <taxon>Parachlamydiales</taxon>
        <taxon>Parachlamydiaceae</taxon>
        <taxon>Parachlamydia</taxon>
    </lineage>
</organism>
<comment type="subcellular location">
    <subcellularLocation>
        <location evidence="1">Cell envelope</location>
    </subcellularLocation>
</comment>